<feature type="transmembrane region" description="Helical" evidence="1">
    <location>
        <begin position="57"/>
        <end position="77"/>
    </location>
</feature>
<comment type="caution">
    <text evidence="2">The sequence shown here is derived from an EMBL/GenBank/DDBJ whole genome shotgun (WGS) entry which is preliminary data.</text>
</comment>
<organism evidence="2 3">
    <name type="scientific">Amazonocrinis nigriterrae CENA67</name>
    <dbReference type="NCBI Taxonomy" id="2794033"/>
    <lineage>
        <taxon>Bacteria</taxon>
        <taxon>Bacillati</taxon>
        <taxon>Cyanobacteriota</taxon>
        <taxon>Cyanophyceae</taxon>
        <taxon>Nostocales</taxon>
        <taxon>Nostocaceae</taxon>
        <taxon>Amazonocrinis</taxon>
        <taxon>Amazonocrinis nigriterrae</taxon>
    </lineage>
</organism>
<name>A0A8J7HUQ1_9NOST</name>
<reference evidence="2 3" key="1">
    <citation type="journal article" date="2021" name="Int. J. Syst. Evol. Microbiol.">
        <title>Amazonocrinis nigriterrae gen. nov., sp. nov., Atlanticothrix silvestris gen. nov., sp. nov. and Dendronalium phyllosphericum gen. nov., sp. nov., nostocacean cyanobacteria from Brazilian environments.</title>
        <authorList>
            <person name="Alvarenga D.O."/>
            <person name="Andreote A.P.D."/>
            <person name="Branco L.H.Z."/>
            <person name="Delbaje E."/>
            <person name="Cruz R.B."/>
            <person name="Varani A.M."/>
            <person name="Fiore M.F."/>
        </authorList>
    </citation>
    <scope>NUCLEOTIDE SEQUENCE [LARGE SCALE GENOMIC DNA]</scope>
    <source>
        <strain evidence="2 3">CENA67</strain>
    </source>
</reference>
<accession>A0A8J7HUQ1</accession>
<dbReference type="RefSeq" id="WP_198128036.1">
    <property type="nucleotide sequence ID" value="NZ_JAECZC010000086.1"/>
</dbReference>
<protein>
    <submittedName>
        <fullName evidence="2">Uncharacterized protein</fullName>
    </submittedName>
</protein>
<sequence length="102" mass="11845">MTMPNDKTLRTYAQQSTASLSLTIEDFERVNQRLLWLPVQLMTAVVKRVWWHTKGYGTILSIILLTLVSMIFLVIHWSGRNLLPILKDQIVGSNEWDMRSSK</sequence>
<keyword evidence="1" id="KW-0472">Membrane</keyword>
<keyword evidence="1" id="KW-0812">Transmembrane</keyword>
<evidence type="ECO:0000313" key="3">
    <source>
        <dbReference type="Proteomes" id="UP000632766"/>
    </source>
</evidence>
<dbReference type="EMBL" id="JAECZC010000086">
    <property type="protein sequence ID" value="MBH8566278.1"/>
    <property type="molecule type" value="Genomic_DNA"/>
</dbReference>
<dbReference type="AlphaFoldDB" id="A0A8J7HUQ1"/>
<evidence type="ECO:0000256" key="1">
    <source>
        <dbReference type="SAM" id="Phobius"/>
    </source>
</evidence>
<evidence type="ECO:0000313" key="2">
    <source>
        <dbReference type="EMBL" id="MBH8566278.1"/>
    </source>
</evidence>
<proteinExistence type="predicted"/>
<gene>
    <name evidence="2" type="ORF">I8748_29675</name>
</gene>
<keyword evidence="1" id="KW-1133">Transmembrane helix</keyword>
<keyword evidence="3" id="KW-1185">Reference proteome</keyword>
<dbReference type="Proteomes" id="UP000632766">
    <property type="component" value="Unassembled WGS sequence"/>
</dbReference>